<evidence type="ECO:0008006" key="2">
    <source>
        <dbReference type="Google" id="ProtNLM"/>
    </source>
</evidence>
<feature type="non-terminal residue" evidence="1">
    <location>
        <position position="149"/>
    </location>
</feature>
<gene>
    <name evidence="1" type="ORF">LCGC14_2717420</name>
</gene>
<organism evidence="1">
    <name type="scientific">marine sediment metagenome</name>
    <dbReference type="NCBI Taxonomy" id="412755"/>
    <lineage>
        <taxon>unclassified sequences</taxon>
        <taxon>metagenomes</taxon>
        <taxon>ecological metagenomes</taxon>
    </lineage>
</organism>
<accession>A0A0F8ZYR1</accession>
<protein>
    <recommendedName>
        <fullName evidence="2">PD-(D/E)XK endonuclease-like domain-containing protein</fullName>
    </recommendedName>
</protein>
<evidence type="ECO:0000313" key="1">
    <source>
        <dbReference type="EMBL" id="KKK90990.1"/>
    </source>
</evidence>
<proteinExistence type="predicted"/>
<dbReference type="AlphaFoldDB" id="A0A0F8ZYR1"/>
<name>A0A0F8ZYR1_9ZZZZ</name>
<sequence length="149" mass="16898">MMPSKKKPVARRAKPKRLTLTEWSYSIEDGVTQSLLTQFCNCRVACRYSLLGWKPLLLNEALAYGSFFHDLLKLLYNGIRVGTVTQESAPGLFWPFADAWIKDCQTWATAPDLQKAELIVAKAAAVWEPYCIHWAADFEPSKWLAVEST</sequence>
<comment type="caution">
    <text evidence="1">The sequence shown here is derived from an EMBL/GenBank/DDBJ whole genome shotgun (WGS) entry which is preliminary data.</text>
</comment>
<reference evidence="1" key="1">
    <citation type="journal article" date="2015" name="Nature">
        <title>Complex archaea that bridge the gap between prokaryotes and eukaryotes.</title>
        <authorList>
            <person name="Spang A."/>
            <person name="Saw J.H."/>
            <person name="Jorgensen S.L."/>
            <person name="Zaremba-Niedzwiedzka K."/>
            <person name="Martijn J."/>
            <person name="Lind A.E."/>
            <person name="van Eijk R."/>
            <person name="Schleper C."/>
            <person name="Guy L."/>
            <person name="Ettema T.J."/>
        </authorList>
    </citation>
    <scope>NUCLEOTIDE SEQUENCE</scope>
</reference>
<dbReference type="EMBL" id="LAZR01048851">
    <property type="protein sequence ID" value="KKK90990.1"/>
    <property type="molecule type" value="Genomic_DNA"/>
</dbReference>